<dbReference type="Proteomes" id="UP000790709">
    <property type="component" value="Unassembled WGS sequence"/>
</dbReference>
<proteinExistence type="predicted"/>
<keyword evidence="2" id="KW-1185">Reference proteome</keyword>
<protein>
    <submittedName>
        <fullName evidence="1">Uncharacterized protein</fullName>
    </submittedName>
</protein>
<name>A0ACB8BIN2_9AGAM</name>
<accession>A0ACB8BIN2</accession>
<evidence type="ECO:0000313" key="2">
    <source>
        <dbReference type="Proteomes" id="UP000790709"/>
    </source>
</evidence>
<sequence length="206" mass="22795">MMTRSRSTISLDATCAKAVTLPNAMGKPPCVLKPIGVEHIPAFRDGEARGPLLVQILIYDGGEKSTVAPRDRHWAIAWMVGEMTTASWFVDGYPIAAHRILELKNELAPDGSGPLPYLTNWGPRTTSIGVEDQASIHVDVVVLSYSQRQVMEEIARNEPVRPPNGNWNCQNWVASILRRCEEAGILTGDQRRHALSQTGVNWRNLC</sequence>
<comment type="caution">
    <text evidence="1">The sequence shown here is derived from an EMBL/GenBank/DDBJ whole genome shotgun (WGS) entry which is preliminary data.</text>
</comment>
<reference evidence="1" key="1">
    <citation type="journal article" date="2021" name="New Phytol.">
        <title>Evolutionary innovations through gain and loss of genes in the ectomycorrhizal Boletales.</title>
        <authorList>
            <person name="Wu G."/>
            <person name="Miyauchi S."/>
            <person name="Morin E."/>
            <person name="Kuo A."/>
            <person name="Drula E."/>
            <person name="Varga T."/>
            <person name="Kohler A."/>
            <person name="Feng B."/>
            <person name="Cao Y."/>
            <person name="Lipzen A."/>
            <person name="Daum C."/>
            <person name="Hundley H."/>
            <person name="Pangilinan J."/>
            <person name="Johnson J."/>
            <person name="Barry K."/>
            <person name="LaButti K."/>
            <person name="Ng V."/>
            <person name="Ahrendt S."/>
            <person name="Min B."/>
            <person name="Choi I.G."/>
            <person name="Park H."/>
            <person name="Plett J.M."/>
            <person name="Magnuson J."/>
            <person name="Spatafora J.W."/>
            <person name="Nagy L.G."/>
            <person name="Henrissat B."/>
            <person name="Grigoriev I.V."/>
            <person name="Yang Z.L."/>
            <person name="Xu J."/>
            <person name="Martin F.M."/>
        </authorList>
    </citation>
    <scope>NUCLEOTIDE SEQUENCE</scope>
    <source>
        <strain evidence="1">KUC20120723A-06</strain>
    </source>
</reference>
<dbReference type="EMBL" id="MU266409">
    <property type="protein sequence ID" value="KAH7925096.1"/>
    <property type="molecule type" value="Genomic_DNA"/>
</dbReference>
<organism evidence="1 2">
    <name type="scientific">Leucogyrophana mollusca</name>
    <dbReference type="NCBI Taxonomy" id="85980"/>
    <lineage>
        <taxon>Eukaryota</taxon>
        <taxon>Fungi</taxon>
        <taxon>Dikarya</taxon>
        <taxon>Basidiomycota</taxon>
        <taxon>Agaricomycotina</taxon>
        <taxon>Agaricomycetes</taxon>
        <taxon>Agaricomycetidae</taxon>
        <taxon>Boletales</taxon>
        <taxon>Boletales incertae sedis</taxon>
        <taxon>Leucogyrophana</taxon>
    </lineage>
</organism>
<evidence type="ECO:0000313" key="1">
    <source>
        <dbReference type="EMBL" id="KAH7925096.1"/>
    </source>
</evidence>
<gene>
    <name evidence="1" type="ORF">BV22DRAFT_461163</name>
</gene>